<keyword evidence="1" id="KW-0812">Transmembrane</keyword>
<keyword evidence="1" id="KW-1133">Transmembrane helix</keyword>
<gene>
    <name evidence="2" type="ORF">GCM10009843_39780</name>
</gene>
<dbReference type="Proteomes" id="UP001500575">
    <property type="component" value="Unassembled WGS sequence"/>
</dbReference>
<organism evidence="2 3">
    <name type="scientific">Nocardioides bigeumensis</name>
    <dbReference type="NCBI Taxonomy" id="433657"/>
    <lineage>
        <taxon>Bacteria</taxon>
        <taxon>Bacillati</taxon>
        <taxon>Actinomycetota</taxon>
        <taxon>Actinomycetes</taxon>
        <taxon>Propionibacteriales</taxon>
        <taxon>Nocardioidaceae</taxon>
        <taxon>Nocardioides</taxon>
    </lineage>
</organism>
<reference evidence="2 3" key="1">
    <citation type="journal article" date="2019" name="Int. J. Syst. Evol. Microbiol.">
        <title>The Global Catalogue of Microorganisms (GCM) 10K type strain sequencing project: providing services to taxonomists for standard genome sequencing and annotation.</title>
        <authorList>
            <consortium name="The Broad Institute Genomics Platform"/>
            <consortium name="The Broad Institute Genome Sequencing Center for Infectious Disease"/>
            <person name="Wu L."/>
            <person name="Ma J."/>
        </authorList>
    </citation>
    <scope>NUCLEOTIDE SEQUENCE [LARGE SCALE GENOMIC DNA]</scope>
    <source>
        <strain evidence="2 3">JCM 16021</strain>
    </source>
</reference>
<keyword evidence="3" id="KW-1185">Reference proteome</keyword>
<name>A0ABN2YXL1_9ACTN</name>
<protein>
    <submittedName>
        <fullName evidence="2">DUF1295 domain-containing protein</fullName>
    </submittedName>
</protein>
<proteinExistence type="predicted"/>
<dbReference type="PROSITE" id="PS50244">
    <property type="entry name" value="S5A_REDUCTASE"/>
    <property type="match status" value="1"/>
</dbReference>
<evidence type="ECO:0000256" key="1">
    <source>
        <dbReference type="SAM" id="Phobius"/>
    </source>
</evidence>
<accession>A0ABN2YXL1</accession>
<dbReference type="Gene3D" id="1.20.120.1630">
    <property type="match status" value="1"/>
</dbReference>
<dbReference type="Pfam" id="PF06966">
    <property type="entry name" value="DUF1295"/>
    <property type="match status" value="1"/>
</dbReference>
<keyword evidence="1" id="KW-0472">Membrane</keyword>
<comment type="caution">
    <text evidence="2">The sequence shown here is derived from an EMBL/GenBank/DDBJ whole genome shotgun (WGS) entry which is preliminary data.</text>
</comment>
<feature type="transmembrane region" description="Helical" evidence="1">
    <location>
        <begin position="12"/>
        <end position="35"/>
    </location>
</feature>
<feature type="transmembrane region" description="Helical" evidence="1">
    <location>
        <begin position="143"/>
        <end position="164"/>
    </location>
</feature>
<dbReference type="RefSeq" id="WP_344305610.1">
    <property type="nucleotide sequence ID" value="NZ_BAAAQQ010000014.1"/>
</dbReference>
<feature type="transmembrane region" description="Helical" evidence="1">
    <location>
        <begin position="197"/>
        <end position="218"/>
    </location>
</feature>
<dbReference type="PANTHER" id="PTHR32251:SF17">
    <property type="entry name" value="STEROID 5-ALPHA REDUCTASE C-TERMINAL DOMAIN-CONTAINING PROTEIN"/>
    <property type="match status" value="1"/>
</dbReference>
<sequence length="276" mass="30181">MTDSLADSLADLALVSAGAMAIGVLGMLVTALVAIRVRRISVVDVTWGVALTATALWCWVFARSSLTLLVLVMVAVWGLRLSGFMVVRSRGHGEDPRYERLVGAVGSPGWWGRATRKVFVLQGGAVWFVSWPLQAAALADGVAWTWAAYAGIAVFLVGLFFEWVGDLQLQRYKALPRESRPQVLDSGLWAWSRHPNYFGDAAVWWGIWLVAAVSTGWLPALLTVPAPLAMTYFLAYATGARPLERTMMQRPGYPEYAARVPMLVPRPPRRSGSHAA</sequence>
<evidence type="ECO:0000313" key="3">
    <source>
        <dbReference type="Proteomes" id="UP001500575"/>
    </source>
</evidence>
<dbReference type="PANTHER" id="PTHR32251">
    <property type="entry name" value="3-OXO-5-ALPHA-STEROID 4-DEHYDROGENASE"/>
    <property type="match status" value="1"/>
</dbReference>
<dbReference type="EMBL" id="BAAAQQ010000014">
    <property type="protein sequence ID" value="GAA2133849.1"/>
    <property type="molecule type" value="Genomic_DNA"/>
</dbReference>
<dbReference type="InterPro" id="IPR010721">
    <property type="entry name" value="UstE-like"/>
</dbReference>
<evidence type="ECO:0000313" key="2">
    <source>
        <dbReference type="EMBL" id="GAA2133849.1"/>
    </source>
</evidence>